<keyword evidence="5" id="KW-1185">Reference proteome</keyword>
<dbReference type="AlphaFoldDB" id="A0AAE0GVJ0"/>
<keyword evidence="2" id="KW-0808">Transferase</keyword>
<dbReference type="Proteomes" id="UP001190700">
    <property type="component" value="Unassembled WGS sequence"/>
</dbReference>
<proteinExistence type="inferred from homology"/>
<dbReference type="PANTHER" id="PTHR12203">
    <property type="entry name" value="KDEL LYS-ASP-GLU-LEU CONTAINING - RELATED"/>
    <property type="match status" value="1"/>
</dbReference>
<evidence type="ECO:0000313" key="5">
    <source>
        <dbReference type="Proteomes" id="UP001190700"/>
    </source>
</evidence>
<dbReference type="Pfam" id="PF05686">
    <property type="entry name" value="Glyco_transf_90"/>
    <property type="match status" value="1"/>
</dbReference>
<dbReference type="InterPro" id="IPR051091">
    <property type="entry name" value="O-Glucosyltr/Glycosyltrsf_90"/>
</dbReference>
<protein>
    <recommendedName>
        <fullName evidence="3">Glycosyl transferase CAP10 domain-containing protein</fullName>
    </recommendedName>
</protein>
<name>A0AAE0GVJ0_9CHLO</name>
<organism evidence="4 5">
    <name type="scientific">Cymbomonas tetramitiformis</name>
    <dbReference type="NCBI Taxonomy" id="36881"/>
    <lineage>
        <taxon>Eukaryota</taxon>
        <taxon>Viridiplantae</taxon>
        <taxon>Chlorophyta</taxon>
        <taxon>Pyramimonadophyceae</taxon>
        <taxon>Pyramimonadales</taxon>
        <taxon>Pyramimonadaceae</taxon>
        <taxon>Cymbomonas</taxon>
    </lineage>
</organism>
<evidence type="ECO:0000256" key="2">
    <source>
        <dbReference type="ARBA" id="ARBA00022679"/>
    </source>
</evidence>
<evidence type="ECO:0000256" key="1">
    <source>
        <dbReference type="ARBA" id="ARBA00010118"/>
    </source>
</evidence>
<comment type="caution">
    <text evidence="4">The sequence shown here is derived from an EMBL/GenBank/DDBJ whole genome shotgun (WGS) entry which is preliminary data.</text>
</comment>
<dbReference type="PANTHER" id="PTHR12203:SF35">
    <property type="entry name" value="PROTEIN O-GLUCOSYLTRANSFERASE 1"/>
    <property type="match status" value="1"/>
</dbReference>
<gene>
    <name evidence="4" type="ORF">CYMTET_7512</name>
</gene>
<accession>A0AAE0GVJ0</accession>
<evidence type="ECO:0000313" key="4">
    <source>
        <dbReference type="EMBL" id="KAK3284861.1"/>
    </source>
</evidence>
<dbReference type="GO" id="GO:0016740">
    <property type="term" value="F:transferase activity"/>
    <property type="evidence" value="ECO:0007669"/>
    <property type="project" value="UniProtKB-KW"/>
</dbReference>
<reference evidence="4 5" key="1">
    <citation type="journal article" date="2015" name="Genome Biol. Evol.">
        <title>Comparative Genomics of a Bacterivorous Green Alga Reveals Evolutionary Causalities and Consequences of Phago-Mixotrophic Mode of Nutrition.</title>
        <authorList>
            <person name="Burns J.A."/>
            <person name="Paasch A."/>
            <person name="Narechania A."/>
            <person name="Kim E."/>
        </authorList>
    </citation>
    <scope>NUCLEOTIDE SEQUENCE [LARGE SCALE GENOMIC DNA]</scope>
    <source>
        <strain evidence="4 5">PLY_AMNH</strain>
    </source>
</reference>
<evidence type="ECO:0000259" key="3">
    <source>
        <dbReference type="SMART" id="SM00672"/>
    </source>
</evidence>
<sequence>GKLMAKINPTNKAVARGMSRVWYWMWGLLELLERFPGQVPDVDITMQVEDTPKVERVVVLKPPKGGPKQHIPYTLGDMKNPPPIIFSAARNPGTIDLLWPLWTMWGEDIPGTGPKTGGFHDPAWEGLLPKIIEAGRSTPWTERKHKNAFWRGAARTSGLRDTLIACSGKPEFRVDASSVQHKTKEGKPIGALDRVGHQYLVYMDGRTFSSAMLPMIPTGALLLFPESPFETLHSRAFRNAGHYLPIDKHAEHLCHNSVEWAEAHPAEAAAKSKAALDWADQNLRMEKVYEYMLHMLQAYAKLQKFKPKPLGKVIGWGDVMKNVKRKRPGTKG</sequence>
<comment type="similarity">
    <text evidence="1">Belongs to the glycosyltransferase 90 family.</text>
</comment>
<feature type="domain" description="Glycosyl transferase CAP10" evidence="3">
    <location>
        <begin position="38"/>
        <end position="306"/>
    </location>
</feature>
<dbReference type="SMART" id="SM00672">
    <property type="entry name" value="CAP10"/>
    <property type="match status" value="1"/>
</dbReference>
<dbReference type="EMBL" id="LGRX02002109">
    <property type="protein sequence ID" value="KAK3284861.1"/>
    <property type="molecule type" value="Genomic_DNA"/>
</dbReference>
<dbReference type="InterPro" id="IPR006598">
    <property type="entry name" value="CAP10"/>
</dbReference>
<feature type="non-terminal residue" evidence="4">
    <location>
        <position position="1"/>
    </location>
</feature>